<keyword evidence="3" id="KW-1185">Reference proteome</keyword>
<protein>
    <submittedName>
        <fullName evidence="2">Uncharacterized protein</fullName>
    </submittedName>
</protein>
<proteinExistence type="predicted"/>
<sequence length="138" mass="14991">FGHIMLPAGRFFILSLLTQLSWCITANRTIDDTLSDPITGSVPVYAPATSWRTLQAQDDCIVYPDTTQAFDTTWHQTTHHAGNASSSVTLQFTGTAVYLFSIVPNTMFGAITLVNLQFTLDGDPAGSFTHAPDNSSTF</sequence>
<evidence type="ECO:0000313" key="2">
    <source>
        <dbReference type="EMBL" id="KAJ7214033.1"/>
    </source>
</evidence>
<evidence type="ECO:0000256" key="1">
    <source>
        <dbReference type="SAM" id="SignalP"/>
    </source>
</evidence>
<gene>
    <name evidence="2" type="ORF">GGX14DRAFT_618103</name>
</gene>
<reference evidence="2" key="1">
    <citation type="submission" date="2023-03" db="EMBL/GenBank/DDBJ databases">
        <title>Massive genome expansion in bonnet fungi (Mycena s.s.) driven by repeated elements and novel gene families across ecological guilds.</title>
        <authorList>
            <consortium name="Lawrence Berkeley National Laboratory"/>
            <person name="Harder C.B."/>
            <person name="Miyauchi S."/>
            <person name="Viragh M."/>
            <person name="Kuo A."/>
            <person name="Thoen E."/>
            <person name="Andreopoulos B."/>
            <person name="Lu D."/>
            <person name="Skrede I."/>
            <person name="Drula E."/>
            <person name="Henrissat B."/>
            <person name="Morin E."/>
            <person name="Kohler A."/>
            <person name="Barry K."/>
            <person name="LaButti K."/>
            <person name="Morin E."/>
            <person name="Salamov A."/>
            <person name="Lipzen A."/>
            <person name="Mereny Z."/>
            <person name="Hegedus B."/>
            <person name="Baldrian P."/>
            <person name="Stursova M."/>
            <person name="Weitz H."/>
            <person name="Taylor A."/>
            <person name="Grigoriev I.V."/>
            <person name="Nagy L.G."/>
            <person name="Martin F."/>
            <person name="Kauserud H."/>
        </authorList>
    </citation>
    <scope>NUCLEOTIDE SEQUENCE</scope>
    <source>
        <strain evidence="2">9144</strain>
    </source>
</reference>
<dbReference type="Proteomes" id="UP001219525">
    <property type="component" value="Unassembled WGS sequence"/>
</dbReference>
<feature type="chain" id="PRO_5041916507" evidence="1">
    <location>
        <begin position="24"/>
        <end position="138"/>
    </location>
</feature>
<feature type="signal peptide" evidence="1">
    <location>
        <begin position="1"/>
        <end position="23"/>
    </location>
</feature>
<evidence type="ECO:0000313" key="3">
    <source>
        <dbReference type="Proteomes" id="UP001219525"/>
    </source>
</evidence>
<dbReference type="EMBL" id="JARJCW010000020">
    <property type="protein sequence ID" value="KAJ7214033.1"/>
    <property type="molecule type" value="Genomic_DNA"/>
</dbReference>
<accession>A0AAD6VIL2</accession>
<dbReference type="AlphaFoldDB" id="A0AAD6VIL2"/>
<organism evidence="2 3">
    <name type="scientific">Mycena pura</name>
    <dbReference type="NCBI Taxonomy" id="153505"/>
    <lineage>
        <taxon>Eukaryota</taxon>
        <taxon>Fungi</taxon>
        <taxon>Dikarya</taxon>
        <taxon>Basidiomycota</taxon>
        <taxon>Agaricomycotina</taxon>
        <taxon>Agaricomycetes</taxon>
        <taxon>Agaricomycetidae</taxon>
        <taxon>Agaricales</taxon>
        <taxon>Marasmiineae</taxon>
        <taxon>Mycenaceae</taxon>
        <taxon>Mycena</taxon>
    </lineage>
</organism>
<name>A0AAD6VIL2_9AGAR</name>
<keyword evidence="1" id="KW-0732">Signal</keyword>
<feature type="non-terminal residue" evidence="2">
    <location>
        <position position="138"/>
    </location>
</feature>
<comment type="caution">
    <text evidence="2">The sequence shown here is derived from an EMBL/GenBank/DDBJ whole genome shotgun (WGS) entry which is preliminary data.</text>
</comment>
<feature type="non-terminal residue" evidence="2">
    <location>
        <position position="1"/>
    </location>
</feature>